<sequence>MIFTKSSPIISSVIKCRILREIRKQILIPKMSSAPDGGWGWVVVAAVTISNLALLPLQQSFGLVFKSRFTELGMTATEMSFIFSLTAAIMGSLGLINGPLMKKFSFRTVAHLGTTVIFFGICLTAFADSLGTIVAAYCIFIAIGQSMMYSAISLALNTYFCKKRSVAMGLTITLSGLGPIVMPQLIVRLLNNYGTTGTILILAAIALHSFIGASLLRPLDTNGKISDVEQVPVASGDPEARSRDIETKNKIETADDSSKSSAPAALEEVKLIVNLRGDESKDKKCDTIVVEDNLLPFSALEESKMKSESILSKISASLDLDLLRNNHFVVIVLGMGITLVSEYNFNSMIPLILSELANLTPSEVATVMSVQASADISGRLCVPLITQKFGWSSMNLYAVSLLGSILGRSVLASWSSSYMVIIAASLLIGIAKGTKAVFQALVVPDNVPLAKLPAASGLLMICNGVLSITLGPLIGLVHDKTHSYVTSLHFTSALSLSCILLWIGERVYNSSRKTSKEPSQDGKNCEEN</sequence>
<feature type="transmembrane region" description="Helical" evidence="2">
    <location>
        <begin position="79"/>
        <end position="96"/>
    </location>
</feature>
<keyword evidence="2" id="KW-1133">Transmembrane helix</keyword>
<evidence type="ECO:0000256" key="2">
    <source>
        <dbReference type="SAM" id="Phobius"/>
    </source>
</evidence>
<evidence type="ECO:0000256" key="1">
    <source>
        <dbReference type="SAM" id="MobiDB-lite"/>
    </source>
</evidence>
<dbReference type="RefSeq" id="XP_015517290.2">
    <property type="nucleotide sequence ID" value="XM_015661804.2"/>
</dbReference>
<feature type="compositionally biased region" description="Basic and acidic residues" evidence="1">
    <location>
        <begin position="238"/>
        <end position="258"/>
    </location>
</feature>
<gene>
    <name evidence="4" type="primary">LOC107222433</name>
</gene>
<dbReference type="AlphaFoldDB" id="A0A6J0BS29"/>
<feature type="transmembrane region" description="Helical" evidence="2">
    <location>
        <begin position="166"/>
        <end position="187"/>
    </location>
</feature>
<dbReference type="Pfam" id="PF07690">
    <property type="entry name" value="MFS_1"/>
    <property type="match status" value="2"/>
</dbReference>
<dbReference type="Gene3D" id="1.20.1250.20">
    <property type="entry name" value="MFS general substrate transporter like domains"/>
    <property type="match status" value="2"/>
</dbReference>
<dbReference type="OrthoDB" id="410267at2759"/>
<feature type="region of interest" description="Disordered" evidence="1">
    <location>
        <begin position="235"/>
        <end position="262"/>
    </location>
</feature>
<dbReference type="InterPro" id="IPR050327">
    <property type="entry name" value="Proton-linked_MCT"/>
</dbReference>
<dbReference type="SUPFAM" id="SSF103473">
    <property type="entry name" value="MFS general substrate transporter"/>
    <property type="match status" value="1"/>
</dbReference>
<dbReference type="KEGG" id="nlo:107222433"/>
<dbReference type="InParanoid" id="A0A6J0BS29"/>
<evidence type="ECO:0000313" key="3">
    <source>
        <dbReference type="Proteomes" id="UP000829291"/>
    </source>
</evidence>
<feature type="transmembrane region" description="Helical" evidence="2">
    <location>
        <begin position="420"/>
        <end position="443"/>
    </location>
</feature>
<dbReference type="Proteomes" id="UP000829291">
    <property type="component" value="Chromosome 6"/>
</dbReference>
<dbReference type="GO" id="GO:0008028">
    <property type="term" value="F:monocarboxylic acid transmembrane transporter activity"/>
    <property type="evidence" value="ECO:0007669"/>
    <property type="project" value="TreeGrafter"/>
</dbReference>
<dbReference type="GeneID" id="107222433"/>
<evidence type="ECO:0000313" key="4">
    <source>
        <dbReference type="RefSeq" id="XP_015517290.2"/>
    </source>
</evidence>
<dbReference type="PANTHER" id="PTHR11360:SF237">
    <property type="entry name" value="MONOCARBOXYLATE TRANSPORTER 12-B-LIKE PROTEIN"/>
    <property type="match status" value="1"/>
</dbReference>
<feature type="transmembrane region" description="Helical" evidence="2">
    <location>
        <begin position="108"/>
        <end position="127"/>
    </location>
</feature>
<accession>A0A6J0BS29</accession>
<dbReference type="InterPro" id="IPR011701">
    <property type="entry name" value="MFS"/>
</dbReference>
<name>A0A6J0BS29_NEOLC</name>
<feature type="transmembrane region" description="Helical" evidence="2">
    <location>
        <begin position="39"/>
        <end position="59"/>
    </location>
</feature>
<organism evidence="4">
    <name type="scientific">Neodiprion lecontei</name>
    <name type="common">Redheaded pine sawfly</name>
    <dbReference type="NCBI Taxonomy" id="441921"/>
    <lineage>
        <taxon>Eukaryota</taxon>
        <taxon>Metazoa</taxon>
        <taxon>Ecdysozoa</taxon>
        <taxon>Arthropoda</taxon>
        <taxon>Hexapoda</taxon>
        <taxon>Insecta</taxon>
        <taxon>Pterygota</taxon>
        <taxon>Neoptera</taxon>
        <taxon>Endopterygota</taxon>
        <taxon>Hymenoptera</taxon>
        <taxon>Tenthredinoidea</taxon>
        <taxon>Diprionidae</taxon>
        <taxon>Diprioninae</taxon>
        <taxon>Neodiprion</taxon>
    </lineage>
</organism>
<proteinExistence type="predicted"/>
<keyword evidence="2" id="KW-0472">Membrane</keyword>
<keyword evidence="2" id="KW-0812">Transmembrane</keyword>
<feature type="transmembrane region" description="Helical" evidence="2">
    <location>
        <begin position="396"/>
        <end position="414"/>
    </location>
</feature>
<feature type="transmembrane region" description="Helical" evidence="2">
    <location>
        <begin position="193"/>
        <end position="216"/>
    </location>
</feature>
<reference evidence="4" key="1">
    <citation type="submission" date="2025-08" db="UniProtKB">
        <authorList>
            <consortium name="RefSeq"/>
        </authorList>
    </citation>
    <scope>IDENTIFICATION</scope>
    <source>
        <tissue evidence="4">Thorax and Abdomen</tissue>
    </source>
</reference>
<keyword evidence="3" id="KW-1185">Reference proteome</keyword>
<dbReference type="InterPro" id="IPR036259">
    <property type="entry name" value="MFS_trans_sf"/>
</dbReference>
<feature type="transmembrane region" description="Helical" evidence="2">
    <location>
        <begin position="133"/>
        <end position="154"/>
    </location>
</feature>
<dbReference type="PANTHER" id="PTHR11360">
    <property type="entry name" value="MONOCARBOXYLATE TRANSPORTER"/>
    <property type="match status" value="1"/>
</dbReference>
<protein>
    <submittedName>
        <fullName evidence="4">Monocarboxylate transporter 9 isoform X1</fullName>
    </submittedName>
</protein>
<feature type="transmembrane region" description="Helical" evidence="2">
    <location>
        <begin position="484"/>
        <end position="503"/>
    </location>
</feature>
<feature type="transmembrane region" description="Helical" evidence="2">
    <location>
        <begin position="455"/>
        <end position="478"/>
    </location>
</feature>